<accession>A0ABP6N3M6</accession>
<name>A0ABP6N3M6_9ACTN</name>
<dbReference type="Proteomes" id="UP001500320">
    <property type="component" value="Unassembled WGS sequence"/>
</dbReference>
<dbReference type="Pfam" id="PF07690">
    <property type="entry name" value="MFS_1"/>
    <property type="match status" value="1"/>
</dbReference>
<dbReference type="SUPFAM" id="SSF103473">
    <property type="entry name" value="MFS general substrate transporter"/>
    <property type="match status" value="1"/>
</dbReference>
<feature type="transmembrane region" description="Helical" evidence="6">
    <location>
        <begin position="317"/>
        <end position="336"/>
    </location>
</feature>
<sequence>MGENGAVPAQERTGSVRPGWNLVRIWVWTASSMVGSRTLNVVYPLLALWLTGSPVQAGWTGFALTLPTLLFYIPAGVLADRVDPRLLILVTEAARGLTVASVTAAVAFDAADFSHILAAAFVEGALWVFHSLGETALIRSFVPQGDLRGVLTTSETSSHVAVLTARPLGGFLFGVAPAAPFLVNTLLFFMSFFSVLSLRGHDPRQAGEAKEAAGRVRFLREMADGVKALTAHPFLRNAMALTTVTNLMVNTLIMVFIAGSASLPPLQVGLVLAAGGLGGVLGSALASAIPAFTTAANTAIGSAGRPAWRLSEHGWRNAMLFAQMWIWAVALCVAAFGGHPLFFGAAVLMTGCTGALSNVSIRAFEIANVERSKLARAVSVHRLTVHGVVCFASPLGGLLVSVLGTAGAAQGLFAAMAAVALTVTIWCIARRITLRRIGRQTAKA</sequence>
<keyword evidence="3 6" id="KW-0812">Transmembrane</keyword>
<dbReference type="EMBL" id="BAAAUT010000019">
    <property type="protein sequence ID" value="GAA3135251.1"/>
    <property type="molecule type" value="Genomic_DNA"/>
</dbReference>
<keyword evidence="8" id="KW-1185">Reference proteome</keyword>
<feature type="transmembrane region" description="Helical" evidence="6">
    <location>
        <begin position="86"/>
        <end position="108"/>
    </location>
</feature>
<evidence type="ECO:0000256" key="6">
    <source>
        <dbReference type="SAM" id="Phobius"/>
    </source>
</evidence>
<evidence type="ECO:0000313" key="8">
    <source>
        <dbReference type="Proteomes" id="UP001500320"/>
    </source>
</evidence>
<comment type="subcellular location">
    <subcellularLocation>
        <location evidence="1">Cell membrane</location>
        <topology evidence="1">Multi-pass membrane protein</topology>
    </subcellularLocation>
</comment>
<proteinExistence type="predicted"/>
<protein>
    <submittedName>
        <fullName evidence="7">MFS transporter</fullName>
    </submittedName>
</protein>
<reference evidence="8" key="1">
    <citation type="journal article" date="2019" name="Int. J. Syst. Evol. Microbiol.">
        <title>The Global Catalogue of Microorganisms (GCM) 10K type strain sequencing project: providing services to taxonomists for standard genome sequencing and annotation.</title>
        <authorList>
            <consortium name="The Broad Institute Genomics Platform"/>
            <consortium name="The Broad Institute Genome Sequencing Center for Infectious Disease"/>
            <person name="Wu L."/>
            <person name="Ma J."/>
        </authorList>
    </citation>
    <scope>NUCLEOTIDE SEQUENCE [LARGE SCALE GENOMIC DNA]</scope>
    <source>
        <strain evidence="8">JCM 9373</strain>
    </source>
</reference>
<evidence type="ECO:0000256" key="4">
    <source>
        <dbReference type="ARBA" id="ARBA00022989"/>
    </source>
</evidence>
<dbReference type="InterPro" id="IPR011701">
    <property type="entry name" value="MFS"/>
</dbReference>
<evidence type="ECO:0000256" key="2">
    <source>
        <dbReference type="ARBA" id="ARBA00022475"/>
    </source>
</evidence>
<feature type="transmembrane region" description="Helical" evidence="6">
    <location>
        <begin position="25"/>
        <end position="51"/>
    </location>
</feature>
<feature type="transmembrane region" description="Helical" evidence="6">
    <location>
        <begin position="57"/>
        <end position="79"/>
    </location>
</feature>
<evidence type="ECO:0000256" key="3">
    <source>
        <dbReference type="ARBA" id="ARBA00022692"/>
    </source>
</evidence>
<keyword evidence="5 6" id="KW-0472">Membrane</keyword>
<feature type="transmembrane region" description="Helical" evidence="6">
    <location>
        <begin position="385"/>
        <end position="406"/>
    </location>
</feature>
<dbReference type="PANTHER" id="PTHR23513">
    <property type="entry name" value="INTEGRAL MEMBRANE EFFLUX PROTEIN-RELATED"/>
    <property type="match status" value="1"/>
</dbReference>
<keyword evidence="4 6" id="KW-1133">Transmembrane helix</keyword>
<dbReference type="RefSeq" id="WP_344859424.1">
    <property type="nucleotide sequence ID" value="NZ_BAAAUT010000019.1"/>
</dbReference>
<feature type="transmembrane region" description="Helical" evidence="6">
    <location>
        <begin position="171"/>
        <end position="196"/>
    </location>
</feature>
<evidence type="ECO:0000256" key="1">
    <source>
        <dbReference type="ARBA" id="ARBA00004651"/>
    </source>
</evidence>
<dbReference type="Gene3D" id="1.20.1250.20">
    <property type="entry name" value="MFS general substrate transporter like domains"/>
    <property type="match status" value="1"/>
</dbReference>
<evidence type="ECO:0000313" key="7">
    <source>
        <dbReference type="EMBL" id="GAA3135251.1"/>
    </source>
</evidence>
<feature type="transmembrane region" description="Helical" evidence="6">
    <location>
        <begin position="238"/>
        <end position="258"/>
    </location>
</feature>
<feature type="transmembrane region" description="Helical" evidence="6">
    <location>
        <begin position="412"/>
        <end position="429"/>
    </location>
</feature>
<comment type="caution">
    <text evidence="7">The sequence shown here is derived from an EMBL/GenBank/DDBJ whole genome shotgun (WGS) entry which is preliminary data.</text>
</comment>
<dbReference type="PANTHER" id="PTHR23513:SF11">
    <property type="entry name" value="STAPHYLOFERRIN A TRANSPORTER"/>
    <property type="match status" value="1"/>
</dbReference>
<evidence type="ECO:0000256" key="5">
    <source>
        <dbReference type="ARBA" id="ARBA00023136"/>
    </source>
</evidence>
<gene>
    <name evidence="7" type="ORF">GCM10010466_27600</name>
</gene>
<feature type="transmembrane region" description="Helical" evidence="6">
    <location>
        <begin position="342"/>
        <end position="364"/>
    </location>
</feature>
<dbReference type="InterPro" id="IPR036259">
    <property type="entry name" value="MFS_trans_sf"/>
</dbReference>
<keyword evidence="2" id="KW-1003">Cell membrane</keyword>
<feature type="transmembrane region" description="Helical" evidence="6">
    <location>
        <begin position="270"/>
        <end position="296"/>
    </location>
</feature>
<organism evidence="7 8">
    <name type="scientific">Planomonospora alba</name>
    <dbReference type="NCBI Taxonomy" id="161354"/>
    <lineage>
        <taxon>Bacteria</taxon>
        <taxon>Bacillati</taxon>
        <taxon>Actinomycetota</taxon>
        <taxon>Actinomycetes</taxon>
        <taxon>Streptosporangiales</taxon>
        <taxon>Streptosporangiaceae</taxon>
        <taxon>Planomonospora</taxon>
    </lineage>
</organism>